<dbReference type="OrthoDB" id="10382154at2759"/>
<dbReference type="EMBL" id="BFAA01004326">
    <property type="protein sequence ID" value="GCB66889.1"/>
    <property type="molecule type" value="Genomic_DNA"/>
</dbReference>
<gene>
    <name evidence="1" type="ORF">scyTo_0010164</name>
</gene>
<protein>
    <submittedName>
        <fullName evidence="1">Uncharacterized protein</fullName>
    </submittedName>
</protein>
<keyword evidence="2" id="KW-1185">Reference proteome</keyword>
<accession>A0A401P191</accession>
<evidence type="ECO:0000313" key="1">
    <source>
        <dbReference type="EMBL" id="GCB66889.1"/>
    </source>
</evidence>
<reference evidence="1 2" key="1">
    <citation type="journal article" date="2018" name="Nat. Ecol. Evol.">
        <title>Shark genomes provide insights into elasmobranch evolution and the origin of vertebrates.</title>
        <authorList>
            <person name="Hara Y"/>
            <person name="Yamaguchi K"/>
            <person name="Onimaru K"/>
            <person name="Kadota M"/>
            <person name="Koyanagi M"/>
            <person name="Keeley SD"/>
            <person name="Tatsumi K"/>
            <person name="Tanaka K"/>
            <person name="Motone F"/>
            <person name="Kageyama Y"/>
            <person name="Nozu R"/>
            <person name="Adachi N"/>
            <person name="Nishimura O"/>
            <person name="Nakagawa R"/>
            <person name="Tanegashima C"/>
            <person name="Kiyatake I"/>
            <person name="Matsumoto R"/>
            <person name="Murakumo K"/>
            <person name="Nishida K"/>
            <person name="Terakita A"/>
            <person name="Kuratani S"/>
            <person name="Sato K"/>
            <person name="Hyodo S Kuraku.S."/>
        </authorList>
    </citation>
    <scope>NUCLEOTIDE SEQUENCE [LARGE SCALE GENOMIC DNA]</scope>
</reference>
<comment type="caution">
    <text evidence="1">The sequence shown here is derived from an EMBL/GenBank/DDBJ whole genome shotgun (WGS) entry which is preliminary data.</text>
</comment>
<organism evidence="1 2">
    <name type="scientific">Scyliorhinus torazame</name>
    <name type="common">Cloudy catshark</name>
    <name type="synonym">Catulus torazame</name>
    <dbReference type="NCBI Taxonomy" id="75743"/>
    <lineage>
        <taxon>Eukaryota</taxon>
        <taxon>Metazoa</taxon>
        <taxon>Chordata</taxon>
        <taxon>Craniata</taxon>
        <taxon>Vertebrata</taxon>
        <taxon>Chondrichthyes</taxon>
        <taxon>Elasmobranchii</taxon>
        <taxon>Galeomorphii</taxon>
        <taxon>Galeoidea</taxon>
        <taxon>Carcharhiniformes</taxon>
        <taxon>Scyliorhinidae</taxon>
        <taxon>Scyliorhinus</taxon>
    </lineage>
</organism>
<dbReference type="Proteomes" id="UP000288216">
    <property type="component" value="Unassembled WGS sequence"/>
</dbReference>
<proteinExistence type="predicted"/>
<dbReference type="OMA" id="VKYWYEE"/>
<dbReference type="AlphaFoldDB" id="A0A401P191"/>
<name>A0A401P191_SCYTO</name>
<sequence>MEQDWKQHARMGWERLQKYISSSKEVKSENIGNNERSNVMWAKSKSALHAHIMNDSMEQKNRRIIRYVKKAPLYHINRKHDVKYWYEEPTVGKRKKPQTLGTHGTFLGLCDSLRK</sequence>
<evidence type="ECO:0000313" key="2">
    <source>
        <dbReference type="Proteomes" id="UP000288216"/>
    </source>
</evidence>